<feature type="region of interest" description="Disordered" evidence="1">
    <location>
        <begin position="294"/>
        <end position="316"/>
    </location>
</feature>
<dbReference type="EMBL" id="NQJD01000046">
    <property type="protein sequence ID" value="TAA73967.1"/>
    <property type="molecule type" value="Genomic_DNA"/>
</dbReference>
<dbReference type="Proteomes" id="UP000316238">
    <property type="component" value="Unassembled WGS sequence"/>
</dbReference>
<keyword evidence="3" id="KW-1185">Reference proteome</keyword>
<protein>
    <submittedName>
        <fullName evidence="2">Uncharacterized protein</fullName>
    </submittedName>
</protein>
<evidence type="ECO:0000256" key="1">
    <source>
        <dbReference type="SAM" id="MobiDB-lite"/>
    </source>
</evidence>
<gene>
    <name evidence="2" type="ORF">CDV28_14610</name>
</gene>
<feature type="compositionally biased region" description="Basic and acidic residues" evidence="1">
    <location>
        <begin position="296"/>
        <end position="316"/>
    </location>
</feature>
<evidence type="ECO:0000313" key="2">
    <source>
        <dbReference type="EMBL" id="TAA73967.1"/>
    </source>
</evidence>
<name>A0A521FYW5_9BACT</name>
<sequence>MRLRDILSVFSRCVDNIVLAESGITNDANNRLVAGIVSFRRAIQELEATGAFKEHIDDIRNINKTIFMTHEDSLVLSKDLCVRLVSLLSQLRNKVNIAVSVLSAVLPPQDQNSISIKLPKIHDLKELSNISERLDRIFDQLIVNDFVKGKVSLQNLDTGSEWLEVVFNSAKAAGVVASVVYSVIYLQGEYIKNQEAVEVVRNRRIANDIYEKLSNQLIEENKKQLDEQAIKIAKEAGAVPEDKDYHEYSQRVKFCITEIDELVKLGLKFFPASTSPNEIQRKLPDFSKNSIEEMLPDIKKLPEKTSESETTEDKKS</sequence>
<proteinExistence type="predicted"/>
<organism evidence="2 3">
    <name type="scientific">Candidatus Electronema aureum</name>
    <dbReference type="NCBI Taxonomy" id="2005002"/>
    <lineage>
        <taxon>Bacteria</taxon>
        <taxon>Pseudomonadati</taxon>
        <taxon>Thermodesulfobacteriota</taxon>
        <taxon>Desulfobulbia</taxon>
        <taxon>Desulfobulbales</taxon>
        <taxon>Desulfobulbaceae</taxon>
        <taxon>Candidatus Electronema</taxon>
    </lineage>
</organism>
<dbReference type="AlphaFoldDB" id="A0A521FYW5"/>
<reference evidence="2" key="1">
    <citation type="submission" date="2017-07" db="EMBL/GenBank/DDBJ databases">
        <title>The cable genome - Insights into the physiology and evolution of filamentous bacteria capable of sulfide oxidation via long distance electron transfer.</title>
        <authorList>
            <person name="Thorup C."/>
            <person name="Bjerg J.T."/>
            <person name="Schreiber L."/>
            <person name="Nielsen L.P."/>
            <person name="Kjeldsen K.U."/>
            <person name="Boesen T."/>
            <person name="Boggild A."/>
            <person name="Meysman F."/>
            <person name="Geelhoed J."/>
            <person name="Schramm A."/>
        </authorList>
    </citation>
    <scope>NUCLEOTIDE SEQUENCE [LARGE SCALE GENOMIC DNA]</scope>
    <source>
        <strain evidence="2">GS</strain>
    </source>
</reference>
<accession>A0A521FYW5</accession>
<comment type="caution">
    <text evidence="2">The sequence shown here is derived from an EMBL/GenBank/DDBJ whole genome shotgun (WGS) entry which is preliminary data.</text>
</comment>
<evidence type="ECO:0000313" key="3">
    <source>
        <dbReference type="Proteomes" id="UP000316238"/>
    </source>
</evidence>